<dbReference type="EC" id="2.7.13.3" evidence="2"/>
<feature type="transmembrane region" description="Helical" evidence="9">
    <location>
        <begin position="46"/>
        <end position="65"/>
    </location>
</feature>
<dbReference type="Gene3D" id="1.10.287.130">
    <property type="match status" value="1"/>
</dbReference>
<keyword evidence="4" id="KW-0808">Transferase</keyword>
<feature type="transmembrane region" description="Helical" evidence="9">
    <location>
        <begin position="20"/>
        <end position="39"/>
    </location>
</feature>
<keyword evidence="9" id="KW-0812">Transmembrane</keyword>
<reference evidence="11 12" key="1">
    <citation type="submission" date="2018-01" db="EMBL/GenBank/DDBJ databases">
        <title>Complete genome sequence of Bacteriovorax stolpii DSM12778.</title>
        <authorList>
            <person name="Tang B."/>
            <person name="Chang J."/>
        </authorList>
    </citation>
    <scope>NUCLEOTIDE SEQUENCE [LARGE SCALE GENOMIC DNA]</scope>
    <source>
        <strain evidence="11 12">DSM 12778</strain>
    </source>
</reference>
<dbReference type="SUPFAM" id="SSF55874">
    <property type="entry name" value="ATPase domain of HSP90 chaperone/DNA topoisomerase II/histidine kinase"/>
    <property type="match status" value="1"/>
</dbReference>
<comment type="catalytic activity">
    <reaction evidence="1">
        <text>ATP + protein L-histidine = ADP + protein N-phospho-L-histidine.</text>
        <dbReference type="EC" id="2.7.13.3"/>
    </reaction>
</comment>
<gene>
    <name evidence="11" type="ORF">C0V70_03240</name>
</gene>
<dbReference type="Pfam" id="PF02518">
    <property type="entry name" value="HATPase_c"/>
    <property type="match status" value="1"/>
</dbReference>
<evidence type="ECO:0000256" key="8">
    <source>
        <dbReference type="ARBA" id="ARBA00023012"/>
    </source>
</evidence>
<name>A0A2K9NNR8_BACTC</name>
<feature type="transmembrane region" description="Helical" evidence="9">
    <location>
        <begin position="153"/>
        <end position="176"/>
    </location>
</feature>
<dbReference type="SMART" id="SM00388">
    <property type="entry name" value="HisKA"/>
    <property type="match status" value="1"/>
</dbReference>
<dbReference type="PANTHER" id="PTHR43065:SF46">
    <property type="entry name" value="C4-DICARBOXYLATE TRANSPORT SENSOR PROTEIN DCTB"/>
    <property type="match status" value="1"/>
</dbReference>
<evidence type="ECO:0000256" key="4">
    <source>
        <dbReference type="ARBA" id="ARBA00022679"/>
    </source>
</evidence>
<evidence type="ECO:0000256" key="5">
    <source>
        <dbReference type="ARBA" id="ARBA00022741"/>
    </source>
</evidence>
<dbReference type="Pfam" id="PF00512">
    <property type="entry name" value="HisKA"/>
    <property type="match status" value="1"/>
</dbReference>
<dbReference type="CDD" id="cd00082">
    <property type="entry name" value="HisKA"/>
    <property type="match status" value="1"/>
</dbReference>
<evidence type="ECO:0000256" key="2">
    <source>
        <dbReference type="ARBA" id="ARBA00012438"/>
    </source>
</evidence>
<evidence type="ECO:0000313" key="12">
    <source>
        <dbReference type="Proteomes" id="UP000235584"/>
    </source>
</evidence>
<evidence type="ECO:0000256" key="7">
    <source>
        <dbReference type="ARBA" id="ARBA00022840"/>
    </source>
</evidence>
<dbReference type="InterPro" id="IPR003661">
    <property type="entry name" value="HisK_dim/P_dom"/>
</dbReference>
<dbReference type="PANTHER" id="PTHR43065">
    <property type="entry name" value="SENSOR HISTIDINE KINASE"/>
    <property type="match status" value="1"/>
</dbReference>
<dbReference type="RefSeq" id="WP_102242433.1">
    <property type="nucleotide sequence ID" value="NZ_CP025704.1"/>
</dbReference>
<accession>A0A2K9NNR8</accession>
<keyword evidence="5" id="KW-0547">Nucleotide-binding</keyword>
<dbReference type="InterPro" id="IPR036890">
    <property type="entry name" value="HATPase_C_sf"/>
</dbReference>
<feature type="transmembrane region" description="Helical" evidence="9">
    <location>
        <begin position="80"/>
        <end position="100"/>
    </location>
</feature>
<dbReference type="EMBL" id="CP025704">
    <property type="protein sequence ID" value="AUN97138.1"/>
    <property type="molecule type" value="Genomic_DNA"/>
</dbReference>
<evidence type="ECO:0000313" key="11">
    <source>
        <dbReference type="EMBL" id="AUN97138.1"/>
    </source>
</evidence>
<dbReference type="Gene3D" id="3.30.565.10">
    <property type="entry name" value="Histidine kinase-like ATPase, C-terminal domain"/>
    <property type="match status" value="1"/>
</dbReference>
<dbReference type="GO" id="GO:0000155">
    <property type="term" value="F:phosphorelay sensor kinase activity"/>
    <property type="evidence" value="ECO:0007669"/>
    <property type="project" value="InterPro"/>
</dbReference>
<keyword evidence="8" id="KW-0902">Two-component regulatory system</keyword>
<dbReference type="SUPFAM" id="SSF47384">
    <property type="entry name" value="Homodimeric domain of signal transducing histidine kinase"/>
    <property type="match status" value="1"/>
</dbReference>
<keyword evidence="12" id="KW-1185">Reference proteome</keyword>
<protein>
    <recommendedName>
        <fullName evidence="2">histidine kinase</fullName>
        <ecNumber evidence="2">2.7.13.3</ecNumber>
    </recommendedName>
</protein>
<keyword evidence="6" id="KW-0418">Kinase</keyword>
<keyword evidence="9" id="KW-0472">Membrane</keyword>
<evidence type="ECO:0000256" key="3">
    <source>
        <dbReference type="ARBA" id="ARBA00022553"/>
    </source>
</evidence>
<feature type="transmembrane region" description="Helical" evidence="9">
    <location>
        <begin position="112"/>
        <end position="133"/>
    </location>
</feature>
<evidence type="ECO:0000256" key="1">
    <source>
        <dbReference type="ARBA" id="ARBA00000085"/>
    </source>
</evidence>
<organism evidence="11 12">
    <name type="scientific">Bacteriovorax stolpii</name>
    <name type="common">Bdellovibrio stolpii</name>
    <dbReference type="NCBI Taxonomy" id="960"/>
    <lineage>
        <taxon>Bacteria</taxon>
        <taxon>Pseudomonadati</taxon>
        <taxon>Bdellovibrionota</taxon>
        <taxon>Bacteriovoracia</taxon>
        <taxon>Bacteriovoracales</taxon>
        <taxon>Bacteriovoracaceae</taxon>
        <taxon>Bacteriovorax</taxon>
    </lineage>
</organism>
<dbReference type="Proteomes" id="UP000235584">
    <property type="component" value="Chromosome"/>
</dbReference>
<keyword evidence="7" id="KW-0067">ATP-binding</keyword>
<dbReference type="KEGG" id="bsto:C0V70_03240"/>
<evidence type="ECO:0000256" key="9">
    <source>
        <dbReference type="SAM" id="Phobius"/>
    </source>
</evidence>
<dbReference type="InterPro" id="IPR036097">
    <property type="entry name" value="HisK_dim/P_sf"/>
</dbReference>
<evidence type="ECO:0000256" key="6">
    <source>
        <dbReference type="ARBA" id="ARBA00022777"/>
    </source>
</evidence>
<dbReference type="PRINTS" id="PR00344">
    <property type="entry name" value="BCTRLSENSOR"/>
</dbReference>
<evidence type="ECO:0000259" key="10">
    <source>
        <dbReference type="PROSITE" id="PS50109"/>
    </source>
</evidence>
<keyword evidence="9" id="KW-1133">Transmembrane helix</keyword>
<sequence>MDPKENLLNNLLRVEVAKKGQSATFAFAGFSLFSFLYGYGCERFLFPIKVISALLFVLSIFRFFHYKKIIEQGTVSASEWLYTVMLVTLNGFGLAVILSLASFELKLSGVHFVVATTLLAGLVGSSTVTLSYFPILFLPFQTFLLLPQIGIILYYYFAEGLNYLPLIVLYVMYYGYQIKQFRAYRKDLVQLFTYQIELERKNRELNESQSVIIDQTVKLVHTSRLAVLGEMSAGMAHEINNPLTIISSCAQMLTRFGKADKVDNQLLVKHTEKIYKSVERISAIVKGLKHFANQSDRVPKGRYFIHEIMSETTPFCLEHINSLGIAFKIEEIPDIEIHCHSVQISQVLLNLLKNASDAVAGEPDAFERWISINFKQDDQYFYFLVSNGGEKISNEVAERIFNPFFTTKNSGTGLGLSISQTIMKDHGGELYYDSDGYERTTFVIKHPLMNV</sequence>
<proteinExistence type="predicted"/>
<dbReference type="PROSITE" id="PS50109">
    <property type="entry name" value="HIS_KIN"/>
    <property type="match status" value="1"/>
</dbReference>
<dbReference type="InterPro" id="IPR003594">
    <property type="entry name" value="HATPase_dom"/>
</dbReference>
<dbReference type="SMART" id="SM00387">
    <property type="entry name" value="HATPase_c"/>
    <property type="match status" value="1"/>
</dbReference>
<dbReference type="AlphaFoldDB" id="A0A2K9NNR8"/>
<feature type="domain" description="Histidine kinase" evidence="10">
    <location>
        <begin position="234"/>
        <end position="450"/>
    </location>
</feature>
<keyword evidence="3" id="KW-0597">Phosphoprotein</keyword>
<dbReference type="InterPro" id="IPR004358">
    <property type="entry name" value="Sig_transdc_His_kin-like_C"/>
</dbReference>
<dbReference type="GO" id="GO:0005524">
    <property type="term" value="F:ATP binding"/>
    <property type="evidence" value="ECO:0007669"/>
    <property type="project" value="UniProtKB-KW"/>
</dbReference>
<dbReference type="InterPro" id="IPR005467">
    <property type="entry name" value="His_kinase_dom"/>
</dbReference>